<gene>
    <name evidence="1" type="ORF">FKG94_13340</name>
</gene>
<proteinExistence type="predicted"/>
<accession>A0A545TLM7</accession>
<reference evidence="1 2" key="1">
    <citation type="submission" date="2019-06" db="EMBL/GenBank/DDBJ databases">
        <title>Whole genome sequence for Cellvibrionaceae sp. R142.</title>
        <authorList>
            <person name="Wang G."/>
        </authorList>
    </citation>
    <scope>NUCLEOTIDE SEQUENCE [LARGE SCALE GENOMIC DNA]</scope>
    <source>
        <strain evidence="1 2">R142</strain>
    </source>
</reference>
<evidence type="ECO:0000313" key="1">
    <source>
        <dbReference type="EMBL" id="TQV78061.1"/>
    </source>
</evidence>
<dbReference type="Proteomes" id="UP000319732">
    <property type="component" value="Unassembled WGS sequence"/>
</dbReference>
<organism evidence="1 2">
    <name type="scientific">Exilibacterium tricleocarpae</name>
    <dbReference type="NCBI Taxonomy" id="2591008"/>
    <lineage>
        <taxon>Bacteria</taxon>
        <taxon>Pseudomonadati</taxon>
        <taxon>Pseudomonadota</taxon>
        <taxon>Gammaproteobacteria</taxon>
        <taxon>Cellvibrionales</taxon>
        <taxon>Cellvibrionaceae</taxon>
        <taxon>Exilibacterium</taxon>
    </lineage>
</organism>
<name>A0A545TLM7_9GAMM</name>
<sequence>MALMMRLIIVIAMLGMGWAMPGKAGVATDTAGVRLTAAVVTDHRWRVFSDIFPALPRNGYSISLNADGSAASGNFSDVAQWAINTAGELELRTADGYPSLTFRWYPSHRVLVDCRGRGSPPMILALADSYAVVAKALRELGIERC</sequence>
<dbReference type="AlphaFoldDB" id="A0A545TLM7"/>
<evidence type="ECO:0000313" key="2">
    <source>
        <dbReference type="Proteomes" id="UP000319732"/>
    </source>
</evidence>
<protein>
    <submittedName>
        <fullName evidence="1">Uncharacterized protein</fullName>
    </submittedName>
</protein>
<dbReference type="EMBL" id="VHSG01000013">
    <property type="protein sequence ID" value="TQV78061.1"/>
    <property type="molecule type" value="Genomic_DNA"/>
</dbReference>
<comment type="caution">
    <text evidence="1">The sequence shown here is derived from an EMBL/GenBank/DDBJ whole genome shotgun (WGS) entry which is preliminary data.</text>
</comment>
<keyword evidence="2" id="KW-1185">Reference proteome</keyword>
<dbReference type="RefSeq" id="WP_142904840.1">
    <property type="nucleotide sequence ID" value="NZ_ML660094.1"/>
</dbReference>